<organism evidence="2 4">
    <name type="scientific">Dickeya zeae</name>
    <dbReference type="NCBI Taxonomy" id="204042"/>
    <lineage>
        <taxon>Bacteria</taxon>
        <taxon>Pseudomonadati</taxon>
        <taxon>Pseudomonadota</taxon>
        <taxon>Gammaproteobacteria</taxon>
        <taxon>Enterobacterales</taxon>
        <taxon>Pectobacteriaceae</taxon>
        <taxon>Dickeya</taxon>
    </lineage>
</organism>
<evidence type="ECO:0000313" key="5">
    <source>
        <dbReference type="Proteomes" id="UP000824976"/>
    </source>
</evidence>
<dbReference type="Proteomes" id="UP000500801">
    <property type="component" value="Chromosome"/>
</dbReference>
<feature type="domain" description="Contractile injection system tube protein N-terminal" evidence="1">
    <location>
        <begin position="8"/>
        <end position="152"/>
    </location>
</feature>
<keyword evidence="5" id="KW-1185">Reference proteome</keyword>
<dbReference type="RefSeq" id="WP_023640714.1">
    <property type="nucleotide sequence ID" value="NZ_CP033622.1"/>
</dbReference>
<dbReference type="InterPro" id="IPR045361">
    <property type="entry name" value="CIS_tube_prot_N"/>
</dbReference>
<accession>A0AAE7CXR2</accession>
<reference evidence="2 4" key="1">
    <citation type="submission" date="2018-11" db="EMBL/GenBank/DDBJ databases">
        <title>Complete genome sequence of Dickeya zeae strain CE1 infecting Canna edulis Ker-Gawl. in China.</title>
        <authorList>
            <person name="Zhang J."/>
            <person name="Lin B."/>
            <person name="Shen H."/>
            <person name="Jiang S."/>
            <person name="Pu X."/>
            <person name="Sun D."/>
        </authorList>
    </citation>
    <scope>NUCLEOTIDE SEQUENCE [LARGE SCALE GENOMIC DNA]</scope>
    <source>
        <strain evidence="2 4">CE1</strain>
    </source>
</reference>
<evidence type="ECO:0000313" key="4">
    <source>
        <dbReference type="Proteomes" id="UP000500801"/>
    </source>
</evidence>
<evidence type="ECO:0000259" key="1">
    <source>
        <dbReference type="Pfam" id="PF19266"/>
    </source>
</evidence>
<dbReference type="AlphaFoldDB" id="A0AAE7CXR2"/>
<dbReference type="EMBL" id="CP040817">
    <property type="protein sequence ID" value="QYM93652.1"/>
    <property type="molecule type" value="Genomic_DNA"/>
</dbReference>
<evidence type="ECO:0000313" key="2">
    <source>
        <dbReference type="EMBL" id="QIZ49987.1"/>
    </source>
</evidence>
<reference evidence="3 5" key="2">
    <citation type="submission" date="2019-06" db="EMBL/GenBank/DDBJ databases">
        <title>Complete genome of Dickeya zeae PL65.</title>
        <authorList>
            <person name="Boluk G."/>
            <person name="Arif M."/>
        </authorList>
    </citation>
    <scope>NUCLEOTIDE SEQUENCE [LARGE SCALE GENOMIC DNA]</scope>
    <source>
        <strain evidence="3 5">PL65</strain>
    </source>
</reference>
<dbReference type="Proteomes" id="UP000824976">
    <property type="component" value="Chromosome"/>
</dbReference>
<dbReference type="EMBL" id="CP033622">
    <property type="protein sequence ID" value="QIZ49987.1"/>
    <property type="molecule type" value="Genomic_DNA"/>
</dbReference>
<name>A0AAE7CXR2_9GAMM</name>
<protein>
    <submittedName>
        <fullName evidence="2">Peptidoglycan-binding protein</fullName>
    </submittedName>
</protein>
<proteinExistence type="predicted"/>
<sequence length="215" mass="24071">MQKLTIRTLDKKQQFDVMLNPASLRHEHGINYTNRAVAGNRTLGSLAPRLDFASYQSESLSFELMIDGTGVVEQPQKPDVASQVTQLKNVVYRYVGEKHEPSVVVLTWGTLSFKGRLTRLDIRYSLFDAAGAPLRATLGLRFDNYLDSSEQALRANRSSPDLTHSVVVKQGDTLPQLCHAIYQDNAYYVAVARYNNLNSVMHIAPGTRLYFPPLA</sequence>
<evidence type="ECO:0000313" key="3">
    <source>
        <dbReference type="EMBL" id="QYM93652.1"/>
    </source>
</evidence>
<gene>
    <name evidence="2" type="ORF">DWG24_03845</name>
    <name evidence="3" type="ORF">FGI21_18135</name>
</gene>
<dbReference type="Pfam" id="PF19266">
    <property type="entry name" value="CIS_tube"/>
    <property type="match status" value="1"/>
</dbReference>